<dbReference type="EMBL" id="BGPR01234338">
    <property type="protein sequence ID" value="GBL87140.1"/>
    <property type="molecule type" value="Genomic_DNA"/>
</dbReference>
<keyword evidence="2" id="KW-1185">Reference proteome</keyword>
<dbReference type="AlphaFoldDB" id="A0A4Y2B4K9"/>
<proteinExistence type="predicted"/>
<comment type="caution">
    <text evidence="1">The sequence shown here is derived from an EMBL/GenBank/DDBJ whole genome shotgun (WGS) entry which is preliminary data.</text>
</comment>
<sequence>MACAELRVLPRRALGSFLAVDDSSVKSSIRDKVAITRLKSSLSKSNEAAVSQ</sequence>
<evidence type="ECO:0000313" key="2">
    <source>
        <dbReference type="Proteomes" id="UP000499080"/>
    </source>
</evidence>
<accession>A0A4Y2B4K9</accession>
<evidence type="ECO:0000313" key="1">
    <source>
        <dbReference type="EMBL" id="GBL87140.1"/>
    </source>
</evidence>
<organism evidence="1 2">
    <name type="scientific">Araneus ventricosus</name>
    <name type="common">Orbweaver spider</name>
    <name type="synonym">Epeira ventricosa</name>
    <dbReference type="NCBI Taxonomy" id="182803"/>
    <lineage>
        <taxon>Eukaryota</taxon>
        <taxon>Metazoa</taxon>
        <taxon>Ecdysozoa</taxon>
        <taxon>Arthropoda</taxon>
        <taxon>Chelicerata</taxon>
        <taxon>Arachnida</taxon>
        <taxon>Araneae</taxon>
        <taxon>Araneomorphae</taxon>
        <taxon>Entelegynae</taxon>
        <taxon>Araneoidea</taxon>
        <taxon>Araneidae</taxon>
        <taxon>Araneus</taxon>
    </lineage>
</organism>
<gene>
    <name evidence="1" type="ORF">AVEN_238716_1</name>
</gene>
<dbReference type="Proteomes" id="UP000499080">
    <property type="component" value="Unassembled WGS sequence"/>
</dbReference>
<protein>
    <submittedName>
        <fullName evidence="1">Uncharacterized protein</fullName>
    </submittedName>
</protein>
<feature type="non-terminal residue" evidence="1">
    <location>
        <position position="52"/>
    </location>
</feature>
<reference evidence="1 2" key="1">
    <citation type="journal article" date="2019" name="Sci. Rep.">
        <title>Orb-weaving spider Araneus ventricosus genome elucidates the spidroin gene catalogue.</title>
        <authorList>
            <person name="Kono N."/>
            <person name="Nakamura H."/>
            <person name="Ohtoshi R."/>
            <person name="Moran D.A.P."/>
            <person name="Shinohara A."/>
            <person name="Yoshida Y."/>
            <person name="Fujiwara M."/>
            <person name="Mori M."/>
            <person name="Tomita M."/>
            <person name="Arakawa K."/>
        </authorList>
    </citation>
    <scope>NUCLEOTIDE SEQUENCE [LARGE SCALE GENOMIC DNA]</scope>
</reference>
<name>A0A4Y2B4K9_ARAVE</name>